<keyword evidence="6 8" id="KW-1133">Transmembrane helix</keyword>
<dbReference type="OrthoDB" id="66620at2759"/>
<dbReference type="Proteomes" id="UP000189580">
    <property type="component" value="Chromosome c"/>
</dbReference>
<dbReference type="PROSITE" id="PS00211">
    <property type="entry name" value="ABC_TRANSPORTER_1"/>
    <property type="match status" value="1"/>
</dbReference>
<dbReference type="SUPFAM" id="SSF52540">
    <property type="entry name" value="P-loop containing nucleoside triphosphate hydrolases"/>
    <property type="match status" value="1"/>
</dbReference>
<dbReference type="GO" id="GO:0140359">
    <property type="term" value="F:ABC-type transporter activity"/>
    <property type="evidence" value="ECO:0007669"/>
    <property type="project" value="InterPro"/>
</dbReference>
<evidence type="ECO:0000256" key="3">
    <source>
        <dbReference type="ARBA" id="ARBA00022692"/>
    </source>
</evidence>
<keyword evidence="4" id="KW-0547">Nucleotide-binding</keyword>
<sequence>MSEASSSQYLDDIGQLTYEESTLSPIDAGFSPVGSKGQEKEVEQNIEIDSSPLSTVQSTGLTLSSIDKVTVNVRNLSLTVAPTDPASLLGRLLKVKSALGGGSKSEEDAESSTGTSLVETWHDNEKTIDSNAPDVLSGSRKKILQNISVDVPAGSMMAIIGGSGSGKTSLLNVMAYRMGSRNLHCEGSVTFNGNPNINHVRNAYVMQQDVLQPNLTCRETLVYAANLRLPSSTSRQQRADLVEEIILELGLKECANTLVGDTAHKGLSGGEKRRLSIGIQLLANPSVLFLDEPTTGLDANSAFLLVETCKKLVLKGRTIIMSIHQPRSDIFFLFDSVTILTRGQAVYSGSVRDVLPYIEQLGYNFPTHMNPADFLIDLSAIDTRTAEQEVKTKRVVNRLLAAWIANQRFGPVMQPDSVPPSSSAALAKAPLWREIAVLTKRSFIVSMRDPMGLVGLLLECVLMGTICGWIFFKLDGSISGIRSMEGLLYTSCAAQGYLILLYETYRLCGPDLRVFDREYNDGSVGPFGYLISRRLSKMFTEDLYVPLIYSVSNILF</sequence>
<keyword evidence="3 8" id="KW-0812">Transmembrane</keyword>
<dbReference type="Pfam" id="PF19055">
    <property type="entry name" value="ABC2_membrane_7"/>
    <property type="match status" value="1"/>
</dbReference>
<dbReference type="RefSeq" id="XP_018733470.1">
    <property type="nucleotide sequence ID" value="XM_018880817.1"/>
</dbReference>
<dbReference type="EMBL" id="CP014500">
    <property type="protein sequence ID" value="ANB10993.1"/>
    <property type="molecule type" value="Genomic_DNA"/>
</dbReference>
<evidence type="ECO:0000313" key="10">
    <source>
        <dbReference type="EMBL" id="ANB10993.1"/>
    </source>
</evidence>
<organism evidence="10 11">
    <name type="scientific">Sugiyamaella lignohabitans</name>
    <dbReference type="NCBI Taxonomy" id="796027"/>
    <lineage>
        <taxon>Eukaryota</taxon>
        <taxon>Fungi</taxon>
        <taxon>Dikarya</taxon>
        <taxon>Ascomycota</taxon>
        <taxon>Saccharomycotina</taxon>
        <taxon>Dipodascomycetes</taxon>
        <taxon>Dipodascales</taxon>
        <taxon>Trichomonascaceae</taxon>
        <taxon>Sugiyamaella</taxon>
    </lineage>
</organism>
<dbReference type="Gene3D" id="3.40.50.300">
    <property type="entry name" value="P-loop containing nucleotide triphosphate hydrolases"/>
    <property type="match status" value="1"/>
</dbReference>
<dbReference type="InterPro" id="IPR027417">
    <property type="entry name" value="P-loop_NTPase"/>
</dbReference>
<dbReference type="SMART" id="SM00382">
    <property type="entry name" value="AAA"/>
    <property type="match status" value="1"/>
</dbReference>
<evidence type="ECO:0000256" key="6">
    <source>
        <dbReference type="ARBA" id="ARBA00022989"/>
    </source>
</evidence>
<feature type="transmembrane region" description="Helical" evidence="8">
    <location>
        <begin position="451"/>
        <end position="472"/>
    </location>
</feature>
<feature type="domain" description="ABC transporter" evidence="9">
    <location>
        <begin position="125"/>
        <end position="367"/>
    </location>
</feature>
<evidence type="ECO:0000256" key="5">
    <source>
        <dbReference type="ARBA" id="ARBA00022840"/>
    </source>
</evidence>
<reference evidence="10 11" key="1">
    <citation type="submission" date="2016-02" db="EMBL/GenBank/DDBJ databases">
        <title>Complete genome sequence and transcriptome regulation of the pentose utilising yeast Sugiyamaella lignohabitans.</title>
        <authorList>
            <person name="Bellasio M."/>
            <person name="Peymann A."/>
            <person name="Valli M."/>
            <person name="Sipitzky M."/>
            <person name="Graf A."/>
            <person name="Sauer M."/>
            <person name="Marx H."/>
            <person name="Mattanovich D."/>
        </authorList>
    </citation>
    <scope>NUCLEOTIDE SEQUENCE [LARGE SCALE GENOMIC DNA]</scope>
    <source>
        <strain evidence="10 11">CBS 10342</strain>
    </source>
</reference>
<protein>
    <recommendedName>
        <fullName evidence="9">ABC transporter domain-containing protein</fullName>
    </recommendedName>
</protein>
<keyword evidence="7 8" id="KW-0472">Membrane</keyword>
<dbReference type="PROSITE" id="PS50893">
    <property type="entry name" value="ABC_TRANSPORTER_2"/>
    <property type="match status" value="1"/>
</dbReference>
<dbReference type="PANTHER" id="PTHR48041">
    <property type="entry name" value="ABC TRANSPORTER G FAMILY MEMBER 28"/>
    <property type="match status" value="1"/>
</dbReference>
<evidence type="ECO:0000313" key="11">
    <source>
        <dbReference type="Proteomes" id="UP000189580"/>
    </source>
</evidence>
<name>A0A167BYR0_9ASCO</name>
<dbReference type="KEGG" id="slb:AWJ20_3787"/>
<evidence type="ECO:0000256" key="2">
    <source>
        <dbReference type="ARBA" id="ARBA00022448"/>
    </source>
</evidence>
<evidence type="ECO:0000256" key="1">
    <source>
        <dbReference type="ARBA" id="ARBA00004141"/>
    </source>
</evidence>
<dbReference type="InterPro" id="IPR017871">
    <property type="entry name" value="ABC_transporter-like_CS"/>
</dbReference>
<evidence type="ECO:0000256" key="7">
    <source>
        <dbReference type="ARBA" id="ARBA00023136"/>
    </source>
</evidence>
<dbReference type="GO" id="GO:0016020">
    <property type="term" value="C:membrane"/>
    <property type="evidence" value="ECO:0007669"/>
    <property type="project" value="UniProtKB-SubCell"/>
</dbReference>
<dbReference type="GO" id="GO:0005524">
    <property type="term" value="F:ATP binding"/>
    <property type="evidence" value="ECO:0007669"/>
    <property type="project" value="UniProtKB-KW"/>
</dbReference>
<dbReference type="GeneID" id="30035846"/>
<dbReference type="InterPro" id="IPR043926">
    <property type="entry name" value="ABCG_dom"/>
</dbReference>
<keyword evidence="11" id="KW-1185">Reference proteome</keyword>
<evidence type="ECO:0000256" key="8">
    <source>
        <dbReference type="SAM" id="Phobius"/>
    </source>
</evidence>
<proteinExistence type="predicted"/>
<evidence type="ECO:0000259" key="9">
    <source>
        <dbReference type="PROSITE" id="PS50893"/>
    </source>
</evidence>
<keyword evidence="2" id="KW-0813">Transport</keyword>
<accession>A0A167BYR0</accession>
<dbReference type="InterPro" id="IPR050352">
    <property type="entry name" value="ABCG_transporters"/>
</dbReference>
<evidence type="ECO:0000256" key="4">
    <source>
        <dbReference type="ARBA" id="ARBA00022741"/>
    </source>
</evidence>
<dbReference type="Pfam" id="PF00005">
    <property type="entry name" value="ABC_tran"/>
    <property type="match status" value="1"/>
</dbReference>
<keyword evidence="5" id="KW-0067">ATP-binding</keyword>
<gene>
    <name evidence="10" type="ORF">AWJ20_3787</name>
</gene>
<dbReference type="AlphaFoldDB" id="A0A167BYR0"/>
<dbReference type="GO" id="GO:0016887">
    <property type="term" value="F:ATP hydrolysis activity"/>
    <property type="evidence" value="ECO:0007669"/>
    <property type="project" value="InterPro"/>
</dbReference>
<comment type="subcellular location">
    <subcellularLocation>
        <location evidence="1">Membrane</location>
        <topology evidence="1">Multi-pass membrane protein</topology>
    </subcellularLocation>
</comment>
<dbReference type="InterPro" id="IPR003439">
    <property type="entry name" value="ABC_transporter-like_ATP-bd"/>
</dbReference>
<dbReference type="PANTHER" id="PTHR48041:SF119">
    <property type="entry name" value="ROA1P"/>
    <property type="match status" value="1"/>
</dbReference>
<dbReference type="InterPro" id="IPR003593">
    <property type="entry name" value="AAA+_ATPase"/>
</dbReference>